<organism evidence="2">
    <name type="scientific">marine sediment metagenome</name>
    <dbReference type="NCBI Taxonomy" id="412755"/>
    <lineage>
        <taxon>unclassified sequences</taxon>
        <taxon>metagenomes</taxon>
        <taxon>ecological metagenomes</taxon>
    </lineage>
</organism>
<dbReference type="GO" id="GO:0004527">
    <property type="term" value="F:exonuclease activity"/>
    <property type="evidence" value="ECO:0007669"/>
    <property type="project" value="UniProtKB-KW"/>
</dbReference>
<dbReference type="PANTHER" id="PTHR30255">
    <property type="entry name" value="SINGLE-STRANDED-DNA-SPECIFIC EXONUCLEASE RECJ"/>
    <property type="match status" value="1"/>
</dbReference>
<dbReference type="PANTHER" id="PTHR30255:SF2">
    <property type="entry name" value="SINGLE-STRANDED-DNA-SPECIFIC EXONUCLEASE RECJ"/>
    <property type="match status" value="1"/>
</dbReference>
<proteinExistence type="predicted"/>
<feature type="non-terminal residue" evidence="2">
    <location>
        <position position="151"/>
    </location>
</feature>
<dbReference type="InterPro" id="IPR051673">
    <property type="entry name" value="SSDNA_exonuclease_RecJ"/>
</dbReference>
<dbReference type="EMBL" id="BARV01032193">
    <property type="protein sequence ID" value="GAI32774.1"/>
    <property type="molecule type" value="Genomic_DNA"/>
</dbReference>
<evidence type="ECO:0000313" key="2">
    <source>
        <dbReference type="EMBL" id="GAI32774.1"/>
    </source>
</evidence>
<dbReference type="SUPFAM" id="SSF64182">
    <property type="entry name" value="DHH phosphoesterases"/>
    <property type="match status" value="1"/>
</dbReference>
<comment type="caution">
    <text evidence="2">The sequence shown here is derived from an EMBL/GenBank/DDBJ whole genome shotgun (WGS) entry which is preliminary data.</text>
</comment>
<dbReference type="Gene3D" id="3.90.1640.30">
    <property type="match status" value="1"/>
</dbReference>
<dbReference type="InterPro" id="IPR038763">
    <property type="entry name" value="DHH_sf"/>
</dbReference>
<gene>
    <name evidence="2" type="ORF">S06H3_50801</name>
</gene>
<protein>
    <recommendedName>
        <fullName evidence="1">DDH domain-containing protein</fullName>
    </recommendedName>
</protein>
<dbReference type="AlphaFoldDB" id="X1PPH0"/>
<accession>X1PPH0</accession>
<reference evidence="2" key="1">
    <citation type="journal article" date="2014" name="Front. Microbiol.">
        <title>High frequency of phylogenetically diverse reductive dehalogenase-homologous genes in deep subseafloor sedimentary metagenomes.</title>
        <authorList>
            <person name="Kawai M."/>
            <person name="Futagami T."/>
            <person name="Toyoda A."/>
            <person name="Takaki Y."/>
            <person name="Nishi S."/>
            <person name="Hori S."/>
            <person name="Arai W."/>
            <person name="Tsubouchi T."/>
            <person name="Morono Y."/>
            <person name="Uchiyama I."/>
            <person name="Ito T."/>
            <person name="Fujiyama A."/>
            <person name="Inagaki F."/>
            <person name="Takami H."/>
        </authorList>
    </citation>
    <scope>NUCLEOTIDE SEQUENCE</scope>
    <source>
        <strain evidence="2">Expedition CK06-06</strain>
    </source>
</reference>
<sequence length="151" mass="16667">MSDDISELNRVAAELVLSYPKSTRVRVVSHYDADGISAAGILCTALYREGYDFHATLMRNPFDKGLERLAKGKNELIIFSDMGSAQIEAIEKIGCKAIIFDHHQYITTKTKENVLQINANLCGIDGNYEACGATLCFSFAKILNAKNKDLT</sequence>
<dbReference type="Pfam" id="PF01368">
    <property type="entry name" value="DHH"/>
    <property type="match status" value="1"/>
</dbReference>
<feature type="domain" description="DDH" evidence="1">
    <location>
        <begin position="25"/>
        <end position="143"/>
    </location>
</feature>
<dbReference type="InterPro" id="IPR001667">
    <property type="entry name" value="DDH_dom"/>
</dbReference>
<name>X1PPH0_9ZZZZ</name>
<evidence type="ECO:0000259" key="1">
    <source>
        <dbReference type="Pfam" id="PF01368"/>
    </source>
</evidence>